<protein>
    <submittedName>
        <fullName evidence="5">GNAT family N-acetyltransferase</fullName>
    </submittedName>
</protein>
<evidence type="ECO:0000259" key="4">
    <source>
        <dbReference type="PROSITE" id="PS51186"/>
    </source>
</evidence>
<dbReference type="Pfam" id="PF13530">
    <property type="entry name" value="SCP2_2"/>
    <property type="match status" value="1"/>
</dbReference>
<dbReference type="InterPro" id="IPR025559">
    <property type="entry name" value="Eis_dom"/>
</dbReference>
<dbReference type="Gene3D" id="3.30.1050.10">
    <property type="entry name" value="SCP2 sterol-binding domain"/>
    <property type="match status" value="1"/>
</dbReference>
<evidence type="ECO:0000313" key="6">
    <source>
        <dbReference type="Proteomes" id="UP000523795"/>
    </source>
</evidence>
<reference evidence="5 6" key="1">
    <citation type="submission" date="2020-04" db="EMBL/GenBank/DDBJ databases">
        <authorList>
            <person name="Liu S."/>
        </authorList>
    </citation>
    <scope>NUCLEOTIDE SEQUENCE [LARGE SCALE GENOMIC DNA]</scope>
    <source>
        <strain evidence="5 6">CGMCC 1.15091</strain>
    </source>
</reference>
<dbReference type="Pfam" id="PF17668">
    <property type="entry name" value="Acetyltransf_17"/>
    <property type="match status" value="1"/>
</dbReference>
<dbReference type="InterPro" id="IPR051554">
    <property type="entry name" value="Acetyltransferase_Eis"/>
</dbReference>
<organism evidence="5 6">
    <name type="scientific">Arthrobacter deserti</name>
    <dbReference type="NCBI Taxonomy" id="1742687"/>
    <lineage>
        <taxon>Bacteria</taxon>
        <taxon>Bacillati</taxon>
        <taxon>Actinomycetota</taxon>
        <taxon>Actinomycetes</taxon>
        <taxon>Micrococcales</taxon>
        <taxon>Micrococcaceae</taxon>
        <taxon>Arthrobacter</taxon>
    </lineage>
</organism>
<dbReference type="SUPFAM" id="SSF55718">
    <property type="entry name" value="SCP-like"/>
    <property type="match status" value="1"/>
</dbReference>
<dbReference type="InterPro" id="IPR041380">
    <property type="entry name" value="Acetyltransf_17"/>
</dbReference>
<evidence type="ECO:0000313" key="5">
    <source>
        <dbReference type="EMBL" id="NKX49012.1"/>
    </source>
</evidence>
<comment type="similarity">
    <text evidence="1">Belongs to the acetyltransferase Eis family.</text>
</comment>
<dbReference type="EMBL" id="JAAZSR010000001">
    <property type="protein sequence ID" value="NKX49012.1"/>
    <property type="molecule type" value="Genomic_DNA"/>
</dbReference>
<proteinExistence type="inferred from homology"/>
<dbReference type="PANTHER" id="PTHR37817">
    <property type="entry name" value="N-ACETYLTRANSFERASE EIS"/>
    <property type="match status" value="1"/>
</dbReference>
<keyword evidence="2" id="KW-0808">Transferase</keyword>
<accession>A0ABX1JI67</accession>
<dbReference type="SUPFAM" id="SSF55729">
    <property type="entry name" value="Acyl-CoA N-acyltransferases (Nat)"/>
    <property type="match status" value="1"/>
</dbReference>
<evidence type="ECO:0000256" key="3">
    <source>
        <dbReference type="ARBA" id="ARBA00023315"/>
    </source>
</evidence>
<comment type="caution">
    <text evidence="5">The sequence shown here is derived from an EMBL/GenBank/DDBJ whole genome shotgun (WGS) entry which is preliminary data.</text>
</comment>
<name>A0ABX1JI67_9MICC</name>
<dbReference type="Gene3D" id="3.40.630.30">
    <property type="match status" value="2"/>
</dbReference>
<dbReference type="Proteomes" id="UP000523795">
    <property type="component" value="Unassembled WGS sequence"/>
</dbReference>
<dbReference type="InterPro" id="IPR016181">
    <property type="entry name" value="Acyl_CoA_acyltransferase"/>
</dbReference>
<sequence>AAEGPAPVLRTERFGALREDGLADQRLEGWFDALKFGFHDAKADPADVARYAESYALDGRVLTAVYDDAERPGVWDPAVPVATYATMQNTLNVGGGVLLPAHLVAAVTVRPTHRRRGILRQLMTEDLNHAADDGLALAALTASEATIYGRFGFGPAAFTRSVQVDVGGRFGLQLPAAEDLGLDGGTVEVADPDSLAVLAPEVFARFHAGTPGSVGRQASYAQVASGRWRPGRPEPDNALRAAVYYGRAGSAEGYVCYKFAGWDSSPRTVKVVDLVAAGPAAYLGLWKYLGSIDLVERADFHAAPVEDPLPWALTDARGYQVKGEEDVLWLRVPAPEAALQARSYAADGSVSFDIDDPLGLAGGRWRLTSSGGEAAVEPLGPGAAADVRLAVEALGSLYLGGVGAHTLAAAGRIAGEPEAIRQLDRLMALPERPYCITHF</sequence>
<dbReference type="InterPro" id="IPR036527">
    <property type="entry name" value="SCP2_sterol-bd_dom_sf"/>
</dbReference>
<keyword evidence="3" id="KW-0012">Acyltransferase</keyword>
<evidence type="ECO:0000256" key="2">
    <source>
        <dbReference type="ARBA" id="ARBA00022679"/>
    </source>
</evidence>
<feature type="domain" description="N-acetyltransferase" evidence="4">
    <location>
        <begin position="41"/>
        <end position="175"/>
    </location>
</feature>
<gene>
    <name evidence="5" type="ORF">HER39_00090</name>
</gene>
<keyword evidence="6" id="KW-1185">Reference proteome</keyword>
<dbReference type="InterPro" id="IPR000182">
    <property type="entry name" value="GNAT_dom"/>
</dbReference>
<evidence type="ECO:0000256" key="1">
    <source>
        <dbReference type="ARBA" id="ARBA00009213"/>
    </source>
</evidence>
<dbReference type="NCBIfam" id="NF002369">
    <property type="entry name" value="PRK01346.1-6"/>
    <property type="match status" value="1"/>
</dbReference>
<dbReference type="HAMAP" id="MF_01812">
    <property type="entry name" value="Eis"/>
    <property type="match status" value="1"/>
</dbReference>
<feature type="non-terminal residue" evidence="5">
    <location>
        <position position="1"/>
    </location>
</feature>
<dbReference type="PANTHER" id="PTHR37817:SF1">
    <property type="entry name" value="N-ACETYLTRANSFERASE EIS"/>
    <property type="match status" value="1"/>
</dbReference>
<dbReference type="Pfam" id="PF13527">
    <property type="entry name" value="Acetyltransf_9"/>
    <property type="match status" value="1"/>
</dbReference>
<dbReference type="PROSITE" id="PS51186">
    <property type="entry name" value="GNAT"/>
    <property type="match status" value="1"/>
</dbReference>
<dbReference type="InterPro" id="IPR022902">
    <property type="entry name" value="NAcTrfase_Eis"/>
</dbReference>